<feature type="compositionally biased region" description="Gly residues" evidence="1">
    <location>
        <begin position="807"/>
        <end position="819"/>
    </location>
</feature>
<dbReference type="Pfam" id="PF00196">
    <property type="entry name" value="GerE"/>
    <property type="match status" value="1"/>
</dbReference>
<proteinExistence type="predicted"/>
<reference evidence="3" key="1">
    <citation type="journal article" date="2021" name="Nat. Microbiol.">
        <title>Cocultivation of an ultrasmall environmental parasitic bacterium with lytic ability against bacteria associated with wastewater foams.</title>
        <authorList>
            <person name="Batinovic S."/>
            <person name="Rose J.J.A."/>
            <person name="Ratcliffe J."/>
            <person name="Seviour R.J."/>
            <person name="Petrovski S."/>
        </authorList>
    </citation>
    <scope>NUCLEOTIDE SEQUENCE</scope>
    <source>
        <strain evidence="3">CON9</strain>
    </source>
</reference>
<dbReference type="PROSITE" id="PS50043">
    <property type="entry name" value="HTH_LUXR_2"/>
    <property type="match status" value="1"/>
</dbReference>
<dbReference type="PANTHER" id="PTHR47691">
    <property type="entry name" value="REGULATOR-RELATED"/>
    <property type="match status" value="1"/>
</dbReference>
<dbReference type="Gene3D" id="1.25.40.10">
    <property type="entry name" value="Tetratricopeptide repeat domain"/>
    <property type="match status" value="1"/>
</dbReference>
<dbReference type="InterPro" id="IPR027417">
    <property type="entry name" value="P-loop_NTPase"/>
</dbReference>
<dbReference type="InterPro" id="IPR002182">
    <property type="entry name" value="NB-ARC"/>
</dbReference>
<dbReference type="InterPro" id="IPR036388">
    <property type="entry name" value="WH-like_DNA-bd_sf"/>
</dbReference>
<dbReference type="InterPro" id="IPR011990">
    <property type="entry name" value="TPR-like_helical_dom_sf"/>
</dbReference>
<dbReference type="CDD" id="cd06170">
    <property type="entry name" value="LuxR_C_like"/>
    <property type="match status" value="1"/>
</dbReference>
<dbReference type="InterPro" id="IPR016032">
    <property type="entry name" value="Sig_transdc_resp-reg_C-effctor"/>
</dbReference>
<feature type="region of interest" description="Disordered" evidence="1">
    <location>
        <begin position="807"/>
        <end position="855"/>
    </location>
</feature>
<dbReference type="InterPro" id="IPR000792">
    <property type="entry name" value="Tscrpt_reg_LuxR_C"/>
</dbReference>
<dbReference type="SMART" id="SM00421">
    <property type="entry name" value="HTH_LUXR"/>
    <property type="match status" value="1"/>
</dbReference>
<organism evidence="3 4">
    <name type="scientific">Gordonia pseudamarae</name>
    <dbReference type="NCBI Taxonomy" id="2831662"/>
    <lineage>
        <taxon>Bacteria</taxon>
        <taxon>Bacillati</taxon>
        <taxon>Actinomycetota</taxon>
        <taxon>Actinomycetes</taxon>
        <taxon>Mycobacteriales</taxon>
        <taxon>Gordoniaceae</taxon>
        <taxon>Gordonia</taxon>
    </lineage>
</organism>
<protein>
    <submittedName>
        <fullName evidence="3">LuxR family transcriptional regulator</fullName>
    </submittedName>
</protein>
<dbReference type="PRINTS" id="PR00038">
    <property type="entry name" value="HTHLUXR"/>
</dbReference>
<sequence>MARGSIVNADEWSEIQRCHAEGETIKGIAGRLRMSRNTVRRALAMPAPPVDHRRAKGSVVDEVDGEIRRMLVADPDVTIAAIGRSIGWSRSRTLLARRVNAIRTENAAQPTRPPAAVSPGLPRPATSFVGRRGELVDLRRLLGDHRLVSVVGPGGMGKTRLAIAAAEDFRRAFPDGVRFVDFTAVRSASLLAQSVCDVLSLDNRESGEGSAQDTLATFLRNRRMLLVLDNCEHVVDGAAALVAHLLESTTHLRIIVTSREYLSIPGEHVFHLGALSTEETPDVSPAVELFTRRASSALAGFELTDANHNAVQRICRRLDGLPLAIELACTRLNVLSVHDLADLLDRRMSMLTVGSRDRTARHRSLQATTDWSYELCTPSEQLLWSRLSVFVGGFNLDTAIDVCADDRLPAESIVDAVAGLVAKSVVSRETDDLRARFRLLESIREYGWGKLSPRERDAMNTALLNWCAEIMVDSATHWYGPDQVAKAAVVQENRGNIRAALDFAMASRDDEAPTATATHALGSARFLWACGISGREHRMWLTKALDLPHACDRNKARMFAVLALLQTLQGDRESAAFSIQRARSLADRVHDRQTVALTIHITGLRDFFAGDFVSAGRYFDHAEALYSDDEADLLATLRVHRGMLLSSVLDIAGSRAVFTEVHEAAVAAGESWFHSYATYGLGLTALLAGDPGRAVELASRALCEHRSFGDIVGMTLMAELLGWALAADGSGERAAVVLGAASSSWGLFGQQLYGSEHWNALRAGAVAVVRADLGEAAFESWWARGEALSAAELLDYVNTGGANTGGANTGGVDTGGDGAGSTHTASGRKSAAARYPSTTHRPSTTHAPSTTHSDFLGSLSRREQEVATLVADGLTNKEIAQRLVLSPRTVEGHVEHALRKLNITRRTQLAAALAGSRPAP</sequence>
<dbReference type="Gene3D" id="3.40.50.300">
    <property type="entry name" value="P-loop containing nucleotide triphosphate hydrolases"/>
    <property type="match status" value="1"/>
</dbReference>
<gene>
    <name evidence="3" type="ORF">GII31_04360</name>
</gene>
<dbReference type="SUPFAM" id="SSF52540">
    <property type="entry name" value="P-loop containing nucleoside triphosphate hydrolases"/>
    <property type="match status" value="1"/>
</dbReference>
<feature type="domain" description="HTH luxR-type" evidence="2">
    <location>
        <begin position="852"/>
        <end position="917"/>
    </location>
</feature>
<evidence type="ECO:0000313" key="3">
    <source>
        <dbReference type="EMBL" id="QHN34247.1"/>
    </source>
</evidence>
<dbReference type="PRINTS" id="PR00364">
    <property type="entry name" value="DISEASERSIST"/>
</dbReference>
<dbReference type="PROSITE" id="PS00622">
    <property type="entry name" value="HTH_LUXR_1"/>
    <property type="match status" value="1"/>
</dbReference>
<evidence type="ECO:0000259" key="2">
    <source>
        <dbReference type="PROSITE" id="PS50043"/>
    </source>
</evidence>
<dbReference type="PANTHER" id="PTHR47691:SF3">
    <property type="entry name" value="HTH-TYPE TRANSCRIPTIONAL REGULATOR RV0890C-RELATED"/>
    <property type="match status" value="1"/>
</dbReference>
<name>A0ABX6IEF9_9ACTN</name>
<dbReference type="Proteomes" id="UP001059836">
    <property type="component" value="Chromosome"/>
</dbReference>
<dbReference type="Gene3D" id="1.10.10.10">
    <property type="entry name" value="Winged helix-like DNA-binding domain superfamily/Winged helix DNA-binding domain"/>
    <property type="match status" value="1"/>
</dbReference>
<feature type="compositionally biased region" description="Low complexity" evidence="1">
    <location>
        <begin position="836"/>
        <end position="853"/>
    </location>
</feature>
<accession>A0ABX6IEF9</accession>
<evidence type="ECO:0000313" key="4">
    <source>
        <dbReference type="Proteomes" id="UP001059836"/>
    </source>
</evidence>
<dbReference type="Pfam" id="PF00931">
    <property type="entry name" value="NB-ARC"/>
    <property type="match status" value="1"/>
</dbReference>
<dbReference type="EMBL" id="CP045809">
    <property type="protein sequence ID" value="QHN34247.1"/>
    <property type="molecule type" value="Genomic_DNA"/>
</dbReference>
<dbReference type="SUPFAM" id="SSF46894">
    <property type="entry name" value="C-terminal effector domain of the bipartite response regulators"/>
    <property type="match status" value="1"/>
</dbReference>
<keyword evidence="4" id="KW-1185">Reference proteome</keyword>
<evidence type="ECO:0000256" key="1">
    <source>
        <dbReference type="SAM" id="MobiDB-lite"/>
    </source>
</evidence>